<evidence type="ECO:0000256" key="16">
    <source>
        <dbReference type="ARBA" id="ARBA00032853"/>
    </source>
</evidence>
<dbReference type="Pfam" id="PF02654">
    <property type="entry name" value="CobS"/>
    <property type="match status" value="1"/>
</dbReference>
<keyword evidence="21" id="KW-1185">Reference proteome</keyword>
<evidence type="ECO:0000256" key="8">
    <source>
        <dbReference type="ARBA" id="ARBA00022573"/>
    </source>
</evidence>
<dbReference type="GO" id="GO:0005886">
    <property type="term" value="C:plasma membrane"/>
    <property type="evidence" value="ECO:0007669"/>
    <property type="project" value="UniProtKB-SubCell"/>
</dbReference>
<dbReference type="InterPro" id="IPR003805">
    <property type="entry name" value="CobS"/>
</dbReference>
<keyword evidence="7 19" id="KW-1003">Cell membrane</keyword>
<reference evidence="20 21" key="2">
    <citation type="submission" date="2020-08" db="EMBL/GenBank/DDBJ databases">
        <authorList>
            <person name="Ueki A."/>
            <person name="Tonouchi A."/>
        </authorList>
    </citation>
    <scope>NUCLEOTIDE SEQUENCE [LARGE SCALE GENOMIC DNA]</scope>
    <source>
        <strain evidence="20 21">CTTW</strain>
    </source>
</reference>
<dbReference type="KEGG" id="acht:bsdcttw_22230"/>
<feature type="transmembrane region" description="Helical" evidence="19">
    <location>
        <begin position="31"/>
        <end position="51"/>
    </location>
</feature>
<evidence type="ECO:0000256" key="3">
    <source>
        <dbReference type="ARBA" id="ARBA00004663"/>
    </source>
</evidence>
<feature type="transmembrane region" description="Helical" evidence="19">
    <location>
        <begin position="135"/>
        <end position="158"/>
    </location>
</feature>
<comment type="subcellular location">
    <subcellularLocation>
        <location evidence="2 19">Cell membrane</location>
        <topology evidence="2 19">Multi-pass membrane protein</topology>
    </subcellularLocation>
</comment>
<dbReference type="PANTHER" id="PTHR34148">
    <property type="entry name" value="ADENOSYLCOBINAMIDE-GDP RIBAZOLETRANSFERASE"/>
    <property type="match status" value="1"/>
</dbReference>
<evidence type="ECO:0000256" key="1">
    <source>
        <dbReference type="ARBA" id="ARBA00001946"/>
    </source>
</evidence>
<keyword evidence="8 19" id="KW-0169">Cobalamin biosynthesis</keyword>
<dbReference type="Proteomes" id="UP000515703">
    <property type="component" value="Chromosome"/>
</dbReference>
<comment type="cofactor">
    <cofactor evidence="1 19">
        <name>Mg(2+)</name>
        <dbReference type="ChEBI" id="CHEBI:18420"/>
    </cofactor>
</comment>
<dbReference type="AlphaFoldDB" id="A0A7I8DLJ4"/>
<evidence type="ECO:0000256" key="9">
    <source>
        <dbReference type="ARBA" id="ARBA00022679"/>
    </source>
</evidence>
<protein>
    <recommendedName>
        <fullName evidence="6 19">Adenosylcobinamide-GDP ribazoletransferase</fullName>
        <ecNumber evidence="5 19">2.7.8.26</ecNumber>
    </recommendedName>
    <alternativeName>
        <fullName evidence="16 19">Cobalamin synthase</fullName>
    </alternativeName>
    <alternativeName>
        <fullName evidence="15 19">Cobalamin-5'-phosphate synthase</fullName>
    </alternativeName>
</protein>
<keyword evidence="9 19" id="KW-0808">Transferase</keyword>
<evidence type="ECO:0000256" key="5">
    <source>
        <dbReference type="ARBA" id="ARBA00013200"/>
    </source>
</evidence>
<evidence type="ECO:0000256" key="13">
    <source>
        <dbReference type="ARBA" id="ARBA00023136"/>
    </source>
</evidence>
<evidence type="ECO:0000256" key="14">
    <source>
        <dbReference type="ARBA" id="ARBA00025228"/>
    </source>
</evidence>
<proteinExistence type="inferred from homology"/>
<name>A0A7I8DLJ4_9FIRM</name>
<evidence type="ECO:0000256" key="12">
    <source>
        <dbReference type="ARBA" id="ARBA00022989"/>
    </source>
</evidence>
<dbReference type="EC" id="2.7.8.26" evidence="5 19"/>
<keyword evidence="12 19" id="KW-1133">Transmembrane helix</keyword>
<evidence type="ECO:0000256" key="10">
    <source>
        <dbReference type="ARBA" id="ARBA00022692"/>
    </source>
</evidence>
<evidence type="ECO:0000313" key="21">
    <source>
        <dbReference type="Proteomes" id="UP000515703"/>
    </source>
</evidence>
<evidence type="ECO:0000256" key="15">
    <source>
        <dbReference type="ARBA" id="ARBA00032605"/>
    </source>
</evidence>
<evidence type="ECO:0000256" key="18">
    <source>
        <dbReference type="ARBA" id="ARBA00049504"/>
    </source>
</evidence>
<evidence type="ECO:0000313" key="20">
    <source>
        <dbReference type="EMBL" id="BCJ99182.1"/>
    </source>
</evidence>
<evidence type="ECO:0000256" key="17">
    <source>
        <dbReference type="ARBA" id="ARBA00048623"/>
    </source>
</evidence>
<evidence type="ECO:0000256" key="7">
    <source>
        <dbReference type="ARBA" id="ARBA00022475"/>
    </source>
</evidence>
<dbReference type="PANTHER" id="PTHR34148:SF1">
    <property type="entry name" value="ADENOSYLCOBINAMIDE-GDP RIBAZOLETRANSFERASE"/>
    <property type="match status" value="1"/>
</dbReference>
<keyword evidence="10 19" id="KW-0812">Transmembrane</keyword>
<feature type="transmembrane region" description="Helical" evidence="19">
    <location>
        <begin position="178"/>
        <end position="196"/>
    </location>
</feature>
<dbReference type="EMBL" id="AP023368">
    <property type="protein sequence ID" value="BCJ99182.1"/>
    <property type="molecule type" value="Genomic_DNA"/>
</dbReference>
<feature type="transmembrane region" description="Helical" evidence="19">
    <location>
        <begin position="109"/>
        <end position="129"/>
    </location>
</feature>
<comment type="function">
    <text evidence="14 19">Joins adenosylcobinamide-GDP and alpha-ribazole to generate adenosylcobalamin (Ado-cobalamin). Also synthesizes adenosylcobalamin 5'-phosphate from adenosylcobinamide-GDP and alpha-ribazole 5'-phosphate.</text>
</comment>
<dbReference type="HAMAP" id="MF_00719">
    <property type="entry name" value="CobS"/>
    <property type="match status" value="1"/>
</dbReference>
<feature type="transmembrane region" description="Helical" evidence="19">
    <location>
        <begin position="233"/>
        <end position="255"/>
    </location>
</feature>
<gene>
    <name evidence="19 20" type="primary">cobS</name>
    <name evidence="20" type="ORF">bsdcttw_22230</name>
</gene>
<evidence type="ECO:0000256" key="4">
    <source>
        <dbReference type="ARBA" id="ARBA00010561"/>
    </source>
</evidence>
<keyword evidence="13 19" id="KW-0472">Membrane</keyword>
<comment type="similarity">
    <text evidence="4 19">Belongs to the CobS family.</text>
</comment>
<dbReference type="RefSeq" id="WP_185259456.1">
    <property type="nucleotide sequence ID" value="NZ_AP023368.1"/>
</dbReference>
<dbReference type="GO" id="GO:0051073">
    <property type="term" value="F:adenosylcobinamide-GDP ribazoletransferase activity"/>
    <property type="evidence" value="ECO:0007669"/>
    <property type="project" value="UniProtKB-UniRule"/>
</dbReference>
<evidence type="ECO:0000256" key="19">
    <source>
        <dbReference type="HAMAP-Rule" id="MF_00719"/>
    </source>
</evidence>
<reference evidence="20 21" key="1">
    <citation type="submission" date="2020-08" db="EMBL/GenBank/DDBJ databases">
        <title>Draft genome sequencing of an Anaerocolumna strain isolated from anoxic soil subjected to BSD treatment.</title>
        <authorList>
            <person name="Uek A."/>
            <person name="Tonouchi A."/>
        </authorList>
    </citation>
    <scope>NUCLEOTIDE SEQUENCE [LARGE SCALE GENOMIC DNA]</scope>
    <source>
        <strain evidence="20 21">CTTW</strain>
    </source>
</reference>
<feature type="transmembrane region" description="Helical" evidence="19">
    <location>
        <begin position="57"/>
        <end position="75"/>
    </location>
</feature>
<comment type="catalytic activity">
    <reaction evidence="18 19">
        <text>alpha-ribazole 5'-phosphate + adenosylcob(III)inamide-GDP = adenosylcob(III)alamin 5'-phosphate + GMP + H(+)</text>
        <dbReference type="Rhea" id="RHEA:23560"/>
        <dbReference type="ChEBI" id="CHEBI:15378"/>
        <dbReference type="ChEBI" id="CHEBI:57918"/>
        <dbReference type="ChEBI" id="CHEBI:58115"/>
        <dbReference type="ChEBI" id="CHEBI:60487"/>
        <dbReference type="ChEBI" id="CHEBI:60493"/>
        <dbReference type="EC" id="2.7.8.26"/>
    </reaction>
</comment>
<sequence length="256" mass="28790">MSVIKSFFISFSIYSKIPVPQFEWKDKDMKYVLCFFPWIGGIIGVLTYLWGYLFLHFHFGTLLFTMAGTAIPLLVSGGFHVDGFMDTMDALRSYQPKERKLEILKDPHIGAFSVIQIVLYYLIFIGAYSELNSSKAMLIMGAGFFLSRTISGIGVVTLQNAKKEGLLYLFSSKAHEKAVKVTLYIQFILCAIFLLYQSLEAGFAVIIGGLLTFIYYRYRCYKEFGGITGDTSGYLVTLCEVITVVIIAVCCITKVI</sequence>
<keyword evidence="11 19" id="KW-0460">Magnesium</keyword>
<dbReference type="GO" id="GO:0008818">
    <property type="term" value="F:cobalamin 5'-phosphate synthase activity"/>
    <property type="evidence" value="ECO:0007669"/>
    <property type="project" value="UniProtKB-UniRule"/>
</dbReference>
<dbReference type="GO" id="GO:0009236">
    <property type="term" value="P:cobalamin biosynthetic process"/>
    <property type="evidence" value="ECO:0007669"/>
    <property type="project" value="UniProtKB-UniRule"/>
</dbReference>
<dbReference type="UniPathway" id="UPA00148">
    <property type="reaction ID" value="UER00238"/>
</dbReference>
<evidence type="ECO:0000256" key="2">
    <source>
        <dbReference type="ARBA" id="ARBA00004651"/>
    </source>
</evidence>
<comment type="catalytic activity">
    <reaction evidence="17 19">
        <text>alpha-ribazole + adenosylcob(III)inamide-GDP = adenosylcob(III)alamin + GMP + H(+)</text>
        <dbReference type="Rhea" id="RHEA:16049"/>
        <dbReference type="ChEBI" id="CHEBI:10329"/>
        <dbReference type="ChEBI" id="CHEBI:15378"/>
        <dbReference type="ChEBI" id="CHEBI:18408"/>
        <dbReference type="ChEBI" id="CHEBI:58115"/>
        <dbReference type="ChEBI" id="CHEBI:60487"/>
        <dbReference type="EC" id="2.7.8.26"/>
    </reaction>
</comment>
<organism evidence="20 21">
    <name type="scientific">Anaerocolumna chitinilytica</name>
    <dbReference type="NCBI Taxonomy" id="1727145"/>
    <lineage>
        <taxon>Bacteria</taxon>
        <taxon>Bacillati</taxon>
        <taxon>Bacillota</taxon>
        <taxon>Clostridia</taxon>
        <taxon>Lachnospirales</taxon>
        <taxon>Lachnospiraceae</taxon>
        <taxon>Anaerocolumna</taxon>
    </lineage>
</organism>
<evidence type="ECO:0000256" key="11">
    <source>
        <dbReference type="ARBA" id="ARBA00022842"/>
    </source>
</evidence>
<evidence type="ECO:0000256" key="6">
    <source>
        <dbReference type="ARBA" id="ARBA00015850"/>
    </source>
</evidence>
<accession>A0A7I8DLJ4</accession>
<comment type="pathway">
    <text evidence="3 19">Cofactor biosynthesis; adenosylcobalamin biosynthesis; adenosylcobalamin from cob(II)yrinate a,c-diamide: step 7/7.</text>
</comment>